<feature type="region of interest" description="Disordered" evidence="1">
    <location>
        <begin position="1"/>
        <end position="24"/>
    </location>
</feature>
<reference evidence="2" key="1">
    <citation type="submission" date="2014-11" db="EMBL/GenBank/DDBJ databases">
        <authorList>
            <person name="Amaro Gonzalez C."/>
        </authorList>
    </citation>
    <scope>NUCLEOTIDE SEQUENCE</scope>
</reference>
<evidence type="ECO:0000256" key="1">
    <source>
        <dbReference type="SAM" id="MobiDB-lite"/>
    </source>
</evidence>
<accession>A0A0E9XQF4</accession>
<evidence type="ECO:0000313" key="2">
    <source>
        <dbReference type="EMBL" id="JAI04968.1"/>
    </source>
</evidence>
<protein>
    <submittedName>
        <fullName evidence="2">Uncharacterized protein</fullName>
    </submittedName>
</protein>
<dbReference type="AlphaFoldDB" id="A0A0E9XQF4"/>
<dbReference type="EMBL" id="GBXM01003610">
    <property type="protein sequence ID" value="JAI04968.1"/>
    <property type="molecule type" value="Transcribed_RNA"/>
</dbReference>
<proteinExistence type="predicted"/>
<reference evidence="2" key="2">
    <citation type="journal article" date="2015" name="Fish Shellfish Immunol.">
        <title>Early steps in the European eel (Anguilla anguilla)-Vibrio vulnificus interaction in the gills: Role of the RtxA13 toxin.</title>
        <authorList>
            <person name="Callol A."/>
            <person name="Pajuelo D."/>
            <person name="Ebbesson L."/>
            <person name="Teles M."/>
            <person name="MacKenzie S."/>
            <person name="Amaro C."/>
        </authorList>
    </citation>
    <scope>NUCLEOTIDE SEQUENCE</scope>
</reference>
<organism evidence="2">
    <name type="scientific">Anguilla anguilla</name>
    <name type="common">European freshwater eel</name>
    <name type="synonym">Muraena anguilla</name>
    <dbReference type="NCBI Taxonomy" id="7936"/>
    <lineage>
        <taxon>Eukaryota</taxon>
        <taxon>Metazoa</taxon>
        <taxon>Chordata</taxon>
        <taxon>Craniata</taxon>
        <taxon>Vertebrata</taxon>
        <taxon>Euteleostomi</taxon>
        <taxon>Actinopterygii</taxon>
        <taxon>Neopterygii</taxon>
        <taxon>Teleostei</taxon>
        <taxon>Anguilliformes</taxon>
        <taxon>Anguillidae</taxon>
        <taxon>Anguilla</taxon>
    </lineage>
</organism>
<feature type="compositionally biased region" description="Polar residues" evidence="1">
    <location>
        <begin position="1"/>
        <end position="13"/>
    </location>
</feature>
<name>A0A0E9XQF4_ANGAN</name>
<sequence>MPNGQSFPTSQTDQDPKHLSHFTSKKKLPEELCAHC</sequence>